<keyword evidence="5 7" id="KW-1133">Transmembrane helix</keyword>
<sequence>MENYAVYVKDAVKSYGQKNVLNKLTMKVPRGCIYGLLGASGCGKTTLLSCIVGRKQLNSGEVYVMGGKPGTKGSGVPGTAVGYMPQDIALVGEFTVKDAVYYFGRILNMPDKLIYDRFQELKRLLDLPPDNRFLKECSGGQQRRVSFAAAMIHKPELLILDEPTVGLDPVLRDRIWNYMVEISEKEQIAIIITTHYIEEARQANKIGLMREGRLLAEESPERLLRIFDTDTLENVFLILSRQQEEGRLDALEQNQDDISVMTLGDEQHGSTDILVQRPPKKYNTTTGAISLNSKRMKSLLSKNSKQFLRNPGGIVFTLLFPIIEMLSFFLAVGGDVKGIKLGIVNDESMLTKCSNFTREGTAQPYNFSDCEFKDLGCRFVEHLHGPMMDLIYYNELNVALEDVTHGRIIGVMFMADNFTKAFEARLHKGRKISDETLENSQIQVWLDMSNRQIGATIKYKILKMYEEFAVQTFTDCKLLEKLGKIPMRFAFEFGTEDETYTVFMVPGVLLTVMFFLGTTLTSTIIVTDRLEGVWDRSIVAGVTSLEIVLTHFMSQFVLVFIQTTELVILTFLVFGIDYIGQMWIIFLCVLLQGLTGMVFGFWVSVVSNSHSAANIFSTGIFYPMIILCGMIWPLEAQPTVLNFISKCLPFTLSIVSLREIIKKGRTFTHPEVLSGLGVTLLWIIGISTISVFAIKAKR</sequence>
<feature type="transmembrane region" description="Helical" evidence="7">
    <location>
        <begin position="502"/>
        <end position="527"/>
    </location>
</feature>
<keyword evidence="10" id="KW-1185">Reference proteome</keyword>
<dbReference type="PANTHER" id="PTHR43038">
    <property type="entry name" value="ATP-BINDING CASSETTE, SUB-FAMILY H, MEMBER 1"/>
    <property type="match status" value="1"/>
</dbReference>
<keyword evidence="3" id="KW-0547">Nucleotide-binding</keyword>
<dbReference type="PROSITE" id="PS50893">
    <property type="entry name" value="ABC_TRANSPORTER_2"/>
    <property type="match status" value="1"/>
</dbReference>
<evidence type="ECO:0000256" key="7">
    <source>
        <dbReference type="SAM" id="Phobius"/>
    </source>
</evidence>
<feature type="domain" description="ABC transporter" evidence="8">
    <location>
        <begin position="6"/>
        <end position="236"/>
    </location>
</feature>
<keyword evidence="2 7" id="KW-0812">Transmembrane</keyword>
<dbReference type="InterPro" id="IPR003439">
    <property type="entry name" value="ABC_transporter-like_ATP-bd"/>
</dbReference>
<evidence type="ECO:0000313" key="10">
    <source>
        <dbReference type="Proteomes" id="UP000695000"/>
    </source>
</evidence>
<feature type="transmembrane region" description="Helical" evidence="7">
    <location>
        <begin position="582"/>
        <end position="603"/>
    </location>
</feature>
<dbReference type="SUPFAM" id="SSF52540">
    <property type="entry name" value="P-loop containing nucleoside triphosphate hydrolases"/>
    <property type="match status" value="1"/>
</dbReference>
<feature type="transmembrane region" description="Helical" evidence="7">
    <location>
        <begin position="312"/>
        <end position="332"/>
    </location>
</feature>
<dbReference type="PANTHER" id="PTHR43038:SF2">
    <property type="entry name" value="RH61964P"/>
    <property type="match status" value="1"/>
</dbReference>
<dbReference type="InterPro" id="IPR003593">
    <property type="entry name" value="AAA+_ATPase"/>
</dbReference>
<evidence type="ECO:0000259" key="9">
    <source>
        <dbReference type="PROSITE" id="PS51012"/>
    </source>
</evidence>
<protein>
    <submittedName>
        <fullName evidence="11">ABC transporter G family member 23-like</fullName>
    </submittedName>
</protein>
<dbReference type="GeneID" id="108569418"/>
<gene>
    <name evidence="11" type="primary">LOC108569418</name>
</gene>
<proteinExistence type="predicted"/>
<dbReference type="RefSeq" id="XP_017786452.1">
    <property type="nucleotide sequence ID" value="XM_017930963.1"/>
</dbReference>
<name>A0ABM1NI02_NICVS</name>
<dbReference type="InterPro" id="IPR047817">
    <property type="entry name" value="ABC2_TM_bact-type"/>
</dbReference>
<feature type="transmembrane region" description="Helical" evidence="7">
    <location>
        <begin position="673"/>
        <end position="694"/>
    </location>
</feature>
<evidence type="ECO:0000256" key="2">
    <source>
        <dbReference type="ARBA" id="ARBA00022692"/>
    </source>
</evidence>
<dbReference type="Gene3D" id="3.40.50.300">
    <property type="entry name" value="P-loop containing nucleotide triphosphate hydrolases"/>
    <property type="match status" value="1"/>
</dbReference>
<keyword evidence="6 7" id="KW-0472">Membrane</keyword>
<dbReference type="InterPro" id="IPR017871">
    <property type="entry name" value="ABC_transporter-like_CS"/>
</dbReference>
<comment type="subcellular location">
    <subcellularLocation>
        <location evidence="1">Membrane</location>
        <topology evidence="1">Multi-pass membrane protein</topology>
    </subcellularLocation>
</comment>
<feature type="transmembrane region" description="Helical" evidence="7">
    <location>
        <begin position="556"/>
        <end position="576"/>
    </location>
</feature>
<dbReference type="InterPro" id="IPR013525">
    <property type="entry name" value="ABC2_TM"/>
</dbReference>
<feature type="domain" description="ABC transmembrane type-2" evidence="9">
    <location>
        <begin position="467"/>
        <end position="697"/>
    </location>
</feature>
<dbReference type="PROSITE" id="PS51012">
    <property type="entry name" value="ABC_TM2"/>
    <property type="match status" value="1"/>
</dbReference>
<evidence type="ECO:0000256" key="5">
    <source>
        <dbReference type="ARBA" id="ARBA00022989"/>
    </source>
</evidence>
<organism evidence="10 11">
    <name type="scientific">Nicrophorus vespilloides</name>
    <name type="common">Boreal carrion beetle</name>
    <dbReference type="NCBI Taxonomy" id="110193"/>
    <lineage>
        <taxon>Eukaryota</taxon>
        <taxon>Metazoa</taxon>
        <taxon>Ecdysozoa</taxon>
        <taxon>Arthropoda</taxon>
        <taxon>Hexapoda</taxon>
        <taxon>Insecta</taxon>
        <taxon>Pterygota</taxon>
        <taxon>Neoptera</taxon>
        <taxon>Endopterygota</taxon>
        <taxon>Coleoptera</taxon>
        <taxon>Polyphaga</taxon>
        <taxon>Staphyliniformia</taxon>
        <taxon>Silphidae</taxon>
        <taxon>Nicrophorinae</taxon>
        <taxon>Nicrophorus</taxon>
    </lineage>
</organism>
<dbReference type="PROSITE" id="PS00211">
    <property type="entry name" value="ABC_TRANSPORTER_1"/>
    <property type="match status" value="1"/>
</dbReference>
<evidence type="ECO:0000256" key="4">
    <source>
        <dbReference type="ARBA" id="ARBA00022840"/>
    </source>
</evidence>
<evidence type="ECO:0000313" key="11">
    <source>
        <dbReference type="RefSeq" id="XP_017786452.1"/>
    </source>
</evidence>
<dbReference type="CDD" id="cd03230">
    <property type="entry name" value="ABC_DR_subfamily_A"/>
    <property type="match status" value="1"/>
</dbReference>
<dbReference type="Pfam" id="PF00005">
    <property type="entry name" value="ABC_tran"/>
    <property type="match status" value="1"/>
</dbReference>
<feature type="transmembrane region" description="Helical" evidence="7">
    <location>
        <begin position="615"/>
        <end position="634"/>
    </location>
</feature>
<accession>A0ABM1NI02</accession>
<reference evidence="11" key="1">
    <citation type="submission" date="2025-08" db="UniProtKB">
        <authorList>
            <consortium name="RefSeq"/>
        </authorList>
    </citation>
    <scope>IDENTIFICATION</scope>
    <source>
        <tissue evidence="11">Whole Larva</tissue>
    </source>
</reference>
<dbReference type="InterPro" id="IPR027417">
    <property type="entry name" value="P-loop_NTPase"/>
</dbReference>
<dbReference type="SMART" id="SM00382">
    <property type="entry name" value="AAA"/>
    <property type="match status" value="1"/>
</dbReference>
<evidence type="ECO:0000256" key="6">
    <source>
        <dbReference type="ARBA" id="ARBA00023136"/>
    </source>
</evidence>
<evidence type="ECO:0000259" key="8">
    <source>
        <dbReference type="PROSITE" id="PS50893"/>
    </source>
</evidence>
<dbReference type="Proteomes" id="UP000695000">
    <property type="component" value="Unplaced"/>
</dbReference>
<evidence type="ECO:0000256" key="3">
    <source>
        <dbReference type="ARBA" id="ARBA00022741"/>
    </source>
</evidence>
<evidence type="ECO:0000256" key="1">
    <source>
        <dbReference type="ARBA" id="ARBA00004141"/>
    </source>
</evidence>
<keyword evidence="4" id="KW-0067">ATP-binding</keyword>
<dbReference type="Pfam" id="PF12698">
    <property type="entry name" value="ABC2_membrane_3"/>
    <property type="match status" value="1"/>
</dbReference>